<dbReference type="CDD" id="cd06529">
    <property type="entry name" value="S24_LexA-like"/>
    <property type="match status" value="1"/>
</dbReference>
<sequence>MTRPEKVRLLINKHFGGRQKNFAEAVGKQPAQVNQWLKGHRNIGDGLAAHIEKALGLPAGWLDDDVQETAAKSSEISPAPPLRFWAANDPLPQDDYAFVPFYKQIGFAGGTGTFEQSDDGGLQLPFGKATLWRKGISKENVFCCTLDGDSMESKIPDGTTLAVDKGATQIKDGKIYAFRHDDLYRVKYLYRLPGGKIRIKSENSFYPDEIVNGEAVEIIGRVFWWSVLD</sequence>
<proteinExistence type="predicted"/>
<dbReference type="InterPro" id="IPR010982">
    <property type="entry name" value="Lambda_DNA-bd_dom_sf"/>
</dbReference>
<dbReference type="SUPFAM" id="SSF51306">
    <property type="entry name" value="LexA/Signal peptidase"/>
    <property type="match status" value="1"/>
</dbReference>
<evidence type="ECO:0000256" key="2">
    <source>
        <dbReference type="ARBA" id="ARBA00023125"/>
    </source>
</evidence>
<dbReference type="Pfam" id="PF01381">
    <property type="entry name" value="HTH_3"/>
    <property type="match status" value="1"/>
</dbReference>
<dbReference type="PANTHER" id="PTHR40661:SF2">
    <property type="entry name" value="HTH-TYPE TRANSCRIPTIONAL REGULATOR PRTR"/>
    <property type="match status" value="1"/>
</dbReference>
<dbReference type="Proteomes" id="UP000198238">
    <property type="component" value="Chromosome"/>
</dbReference>
<dbReference type="Gene3D" id="1.10.260.40">
    <property type="entry name" value="lambda repressor-like DNA-binding domains"/>
    <property type="match status" value="1"/>
</dbReference>
<evidence type="ECO:0000256" key="3">
    <source>
        <dbReference type="ARBA" id="ARBA00023163"/>
    </source>
</evidence>
<dbReference type="InterPro" id="IPR039418">
    <property type="entry name" value="LexA-like"/>
</dbReference>
<dbReference type="InterPro" id="IPR036286">
    <property type="entry name" value="LexA/Signal_pep-like_sf"/>
</dbReference>
<feature type="domain" description="HTH cro/C1-type" evidence="4">
    <location>
        <begin position="19"/>
        <end position="62"/>
    </location>
</feature>
<protein>
    <submittedName>
        <fullName evidence="5">Chromophore lyase</fullName>
    </submittedName>
</protein>
<accession>A0A220S1V6</accession>
<organism evidence="5 6">
    <name type="scientific">Neisseria chenwenguii</name>
    <dbReference type="NCBI Taxonomy" id="1853278"/>
    <lineage>
        <taxon>Bacteria</taxon>
        <taxon>Pseudomonadati</taxon>
        <taxon>Pseudomonadota</taxon>
        <taxon>Betaproteobacteria</taxon>
        <taxon>Neisseriales</taxon>
        <taxon>Neisseriaceae</taxon>
        <taxon>Neisseria</taxon>
    </lineage>
</organism>
<keyword evidence="1" id="KW-0805">Transcription regulation</keyword>
<keyword evidence="3" id="KW-0804">Transcription</keyword>
<dbReference type="KEGG" id="nei:BG910_06795"/>
<keyword evidence="6" id="KW-1185">Reference proteome</keyword>
<evidence type="ECO:0000259" key="4">
    <source>
        <dbReference type="PROSITE" id="PS50943"/>
    </source>
</evidence>
<dbReference type="AlphaFoldDB" id="A0A220S1V6"/>
<dbReference type="InterPro" id="IPR015927">
    <property type="entry name" value="Peptidase_S24_S26A/B/C"/>
</dbReference>
<gene>
    <name evidence="5" type="ORF">BG910_06795</name>
</gene>
<dbReference type="InterPro" id="IPR001387">
    <property type="entry name" value="Cro/C1-type_HTH"/>
</dbReference>
<dbReference type="GO" id="GO:0003677">
    <property type="term" value="F:DNA binding"/>
    <property type="evidence" value="ECO:0007669"/>
    <property type="project" value="UniProtKB-KW"/>
</dbReference>
<dbReference type="PROSITE" id="PS50943">
    <property type="entry name" value="HTH_CROC1"/>
    <property type="match status" value="1"/>
</dbReference>
<evidence type="ECO:0000313" key="5">
    <source>
        <dbReference type="EMBL" id="ASK27490.1"/>
    </source>
</evidence>
<dbReference type="CDD" id="cd00093">
    <property type="entry name" value="HTH_XRE"/>
    <property type="match status" value="1"/>
</dbReference>
<dbReference type="GO" id="GO:0016829">
    <property type="term" value="F:lyase activity"/>
    <property type="evidence" value="ECO:0007669"/>
    <property type="project" value="UniProtKB-KW"/>
</dbReference>
<dbReference type="SUPFAM" id="SSF47413">
    <property type="entry name" value="lambda repressor-like DNA-binding domains"/>
    <property type="match status" value="1"/>
</dbReference>
<evidence type="ECO:0000313" key="6">
    <source>
        <dbReference type="Proteomes" id="UP000198238"/>
    </source>
</evidence>
<dbReference type="Pfam" id="PF00717">
    <property type="entry name" value="Peptidase_S24"/>
    <property type="match status" value="1"/>
</dbReference>
<name>A0A220S1V6_9NEIS</name>
<keyword evidence="5" id="KW-0456">Lyase</keyword>
<dbReference type="RefSeq" id="WP_089036191.1">
    <property type="nucleotide sequence ID" value="NZ_CP022278.1"/>
</dbReference>
<dbReference type="PANTHER" id="PTHR40661">
    <property type="match status" value="1"/>
</dbReference>
<reference evidence="5 6" key="1">
    <citation type="submission" date="2017-06" db="EMBL/GenBank/DDBJ databases">
        <title>Neisseria chenwenguii sp. nov., isolated from the intestinal contents of Tibetan Plateau Pika in Yushu, Qinghai Province, China.</title>
        <authorList>
            <person name="Zhang G."/>
        </authorList>
    </citation>
    <scope>NUCLEOTIDE SEQUENCE [LARGE SCALE GENOMIC DNA]</scope>
    <source>
        <strain evidence="5 6">10023</strain>
    </source>
</reference>
<dbReference type="EMBL" id="CP022278">
    <property type="protein sequence ID" value="ASK27490.1"/>
    <property type="molecule type" value="Genomic_DNA"/>
</dbReference>
<dbReference type="Gene3D" id="2.10.109.10">
    <property type="entry name" value="Umud Fragment, subunit A"/>
    <property type="match status" value="1"/>
</dbReference>
<evidence type="ECO:0000256" key="1">
    <source>
        <dbReference type="ARBA" id="ARBA00023015"/>
    </source>
</evidence>
<keyword evidence="2" id="KW-0238">DNA-binding</keyword>
<dbReference type="SMART" id="SM00530">
    <property type="entry name" value="HTH_XRE"/>
    <property type="match status" value="1"/>
</dbReference>